<dbReference type="Proteomes" id="UP000323506">
    <property type="component" value="Chromosome A12"/>
</dbReference>
<protein>
    <recommendedName>
        <fullName evidence="3">Reverse transcriptase zinc-binding domain-containing protein</fullName>
    </recommendedName>
</protein>
<evidence type="ECO:0008006" key="3">
    <source>
        <dbReference type="Google" id="ProtNLM"/>
    </source>
</evidence>
<sequence>MASATCQRCQNGTETKEHVFRECSVAKETWEKLGFNWPTLGESTGFKDRLICIFELNSLNKCRVIACAMWVIWASRNRFIHEREEQSGTQMANFITNYIKELDGLSMRLPVNRLQTGRWVAPTDSWV</sequence>
<evidence type="ECO:0000313" key="1">
    <source>
        <dbReference type="EMBL" id="TYG88947.1"/>
    </source>
</evidence>
<keyword evidence="2" id="KW-1185">Reference proteome</keyword>
<proteinExistence type="predicted"/>
<organism evidence="1 2">
    <name type="scientific">Gossypium darwinii</name>
    <name type="common">Darwin's cotton</name>
    <name type="synonym">Gossypium barbadense var. darwinii</name>
    <dbReference type="NCBI Taxonomy" id="34276"/>
    <lineage>
        <taxon>Eukaryota</taxon>
        <taxon>Viridiplantae</taxon>
        <taxon>Streptophyta</taxon>
        <taxon>Embryophyta</taxon>
        <taxon>Tracheophyta</taxon>
        <taxon>Spermatophyta</taxon>
        <taxon>Magnoliopsida</taxon>
        <taxon>eudicotyledons</taxon>
        <taxon>Gunneridae</taxon>
        <taxon>Pentapetalae</taxon>
        <taxon>rosids</taxon>
        <taxon>malvids</taxon>
        <taxon>Malvales</taxon>
        <taxon>Malvaceae</taxon>
        <taxon>Malvoideae</taxon>
        <taxon>Gossypium</taxon>
    </lineage>
</organism>
<reference evidence="1 2" key="1">
    <citation type="submission" date="2019-06" db="EMBL/GenBank/DDBJ databases">
        <title>WGS assembly of Gossypium darwinii.</title>
        <authorList>
            <person name="Chen Z.J."/>
            <person name="Sreedasyam A."/>
            <person name="Ando A."/>
            <person name="Song Q."/>
            <person name="De L."/>
            <person name="Hulse-Kemp A."/>
            <person name="Ding M."/>
            <person name="Ye W."/>
            <person name="Kirkbride R."/>
            <person name="Jenkins J."/>
            <person name="Plott C."/>
            <person name="Lovell J."/>
            <person name="Lin Y.-M."/>
            <person name="Vaughn R."/>
            <person name="Liu B."/>
            <person name="Li W."/>
            <person name="Simpson S."/>
            <person name="Scheffler B."/>
            <person name="Saski C."/>
            <person name="Grover C."/>
            <person name="Hu G."/>
            <person name="Conover J."/>
            <person name="Carlson J."/>
            <person name="Shu S."/>
            <person name="Boston L."/>
            <person name="Williams M."/>
            <person name="Peterson D."/>
            <person name="Mcgee K."/>
            <person name="Jones D."/>
            <person name="Wendel J."/>
            <person name="Stelly D."/>
            <person name="Grimwood J."/>
            <person name="Schmutz J."/>
        </authorList>
    </citation>
    <scope>NUCLEOTIDE SEQUENCE [LARGE SCALE GENOMIC DNA]</scope>
    <source>
        <strain evidence="1">1808015.09</strain>
    </source>
</reference>
<gene>
    <name evidence="1" type="ORF">ES288_A12G061600v1</name>
</gene>
<name>A0A5D2E6T0_GOSDA</name>
<evidence type="ECO:0000313" key="2">
    <source>
        <dbReference type="Proteomes" id="UP000323506"/>
    </source>
</evidence>
<dbReference type="AlphaFoldDB" id="A0A5D2E6T0"/>
<accession>A0A5D2E6T0</accession>
<dbReference type="EMBL" id="CM017699">
    <property type="protein sequence ID" value="TYG88947.1"/>
    <property type="molecule type" value="Genomic_DNA"/>
</dbReference>